<sequence>MYFFSPFENIRNCYSRPKSQPTHFYTNPGTHESFSSTCGQAVFGRTDVSAAPDTMWPVSPDNIKLPVVLTKAKLGN</sequence>
<dbReference type="PaxDb" id="214092-YPO1787"/>
<organism evidence="1 2">
    <name type="scientific">Yersinia pestis</name>
    <dbReference type="NCBI Taxonomy" id="632"/>
    <lineage>
        <taxon>Bacteria</taxon>
        <taxon>Pseudomonadati</taxon>
        <taxon>Pseudomonadota</taxon>
        <taxon>Gammaproteobacteria</taxon>
        <taxon>Enterobacterales</taxon>
        <taxon>Yersiniaceae</taxon>
        <taxon>Yersinia</taxon>
    </lineage>
</organism>
<dbReference type="PATRIC" id="fig|632.153.peg.4199"/>
<dbReference type="EMBL" id="AL590842">
    <property type="protein sequence ID" value="CAL20428.1"/>
    <property type="molecule type" value="Genomic_DNA"/>
</dbReference>
<gene>
    <name evidence="1" type="ordered locus">YPO1787</name>
</gene>
<dbReference type="HOGENOM" id="CLU_2653722_0_0_6"/>
<protein>
    <submittedName>
        <fullName evidence="1">Uncharacterized protein</fullName>
    </submittedName>
</protein>
<evidence type="ECO:0000313" key="1">
    <source>
        <dbReference type="EMBL" id="CAL20428.1"/>
    </source>
</evidence>
<evidence type="ECO:0000313" key="2">
    <source>
        <dbReference type="Proteomes" id="UP000000815"/>
    </source>
</evidence>
<keyword evidence="2" id="KW-1185">Reference proteome</keyword>
<dbReference type="PIR" id="AI0217">
    <property type="entry name" value="AI0217"/>
</dbReference>
<reference evidence="1 2" key="1">
    <citation type="journal article" date="2001" name="Nature">
        <title>Genome sequence of Yersinia pestis, the causative agent of plague.</title>
        <authorList>
            <person name="Parkhill J."/>
            <person name="Wren B.W."/>
            <person name="Thomson N.R."/>
            <person name="Titball R.W."/>
            <person name="Holden M.T.G."/>
            <person name="Prentice M.B."/>
            <person name="Sebaihia M."/>
            <person name="James K.D."/>
            <person name="Churcher C."/>
            <person name="Mungall K.L."/>
            <person name="Baker S."/>
            <person name="Basham D."/>
            <person name="Bentley S.D."/>
            <person name="Brooks K."/>
            <person name="Cerdeno-Tarraga A.M."/>
            <person name="Chillingworth T."/>
            <person name="Cronin A."/>
            <person name="Davies R.M."/>
            <person name="Davis P."/>
            <person name="Dougan G."/>
            <person name="Feltwell T."/>
            <person name="Hamlin N."/>
            <person name="Holroyd S."/>
            <person name="Jagels K."/>
            <person name="Leather S."/>
            <person name="Karlyshev A.V."/>
            <person name="Moule S."/>
            <person name="Oyston P.C.F."/>
            <person name="Quail M."/>
            <person name="Rutherford K."/>
            <person name="Simmonds M."/>
            <person name="Skelton J."/>
            <person name="Stevens K."/>
            <person name="Whitehead S."/>
            <person name="Barrell B.G."/>
        </authorList>
    </citation>
    <scope>NUCLEOTIDE SEQUENCE [LARGE SCALE GENOMIC DNA]</scope>
    <source>
        <strain evidence="2">CO-92 / Biovar Orientalis</strain>
    </source>
</reference>
<name>Q74UU2_YERPE</name>
<accession>Q74UU2</accession>
<dbReference type="Proteomes" id="UP000000815">
    <property type="component" value="Chromosome"/>
</dbReference>
<proteinExistence type="predicted"/>
<dbReference type="KEGG" id="ype:YPO1787"/>
<dbReference type="AlphaFoldDB" id="Q74UU2"/>